<dbReference type="Gene3D" id="3.40.50.1820">
    <property type="entry name" value="alpha/beta hydrolase"/>
    <property type="match status" value="1"/>
</dbReference>
<dbReference type="InterPro" id="IPR029058">
    <property type="entry name" value="AB_hydrolase_fold"/>
</dbReference>
<dbReference type="AlphaFoldDB" id="A0A233SY55"/>
<sequence>MNAYSEGPTTVASVESEEPLSPGYDAATKDDAEFNKDFRHCFTTIDDVQMHYVIGGDGPQVMVLLHGWPHSWYVYREIMHALLPGRTVIAIDLPGMGDSTGNPSSMARTVLATYVHRLLDHLGYRKNVQVVAHDFGVGVAYALAAQYREQAAGLFLMDYVLPGKNAKAANLESMLWHFSFNKQNPLAEELVNGRVETYLTFFFQASKSGVGEPVSERELAECVRVYSRPQVLHAGMELYRVWAQDEADNTKLQETPLTIPVHLLTQAGFAPIMLPAIQDAAPDATGSEAPGAGHYLVHEAPDRVLAEINAFFPVP</sequence>
<dbReference type="InterPro" id="IPR000639">
    <property type="entry name" value="Epox_hydrolase-like"/>
</dbReference>
<dbReference type="Proteomes" id="UP000215483">
    <property type="component" value="Unassembled WGS sequence"/>
</dbReference>
<dbReference type="InterPro" id="IPR000073">
    <property type="entry name" value="AB_hydrolase_1"/>
</dbReference>
<evidence type="ECO:0000313" key="3">
    <source>
        <dbReference type="EMBL" id="OXZ00578.1"/>
    </source>
</evidence>
<dbReference type="Pfam" id="PF00561">
    <property type="entry name" value="Abhydrolase_1"/>
    <property type="match status" value="1"/>
</dbReference>
<keyword evidence="3" id="KW-0378">Hydrolase</keyword>
<dbReference type="PANTHER" id="PTHR43798">
    <property type="entry name" value="MONOACYLGLYCEROL LIPASE"/>
    <property type="match status" value="1"/>
</dbReference>
<organism evidence="3 4">
    <name type="scientific">Streptomyces diastatochromogenes</name>
    <dbReference type="NCBI Taxonomy" id="42236"/>
    <lineage>
        <taxon>Bacteria</taxon>
        <taxon>Bacillati</taxon>
        <taxon>Actinomycetota</taxon>
        <taxon>Actinomycetes</taxon>
        <taxon>Kitasatosporales</taxon>
        <taxon>Streptomycetaceae</taxon>
        <taxon>Streptomyces</taxon>
    </lineage>
</organism>
<name>A0A233SY55_STRDA</name>
<dbReference type="GO" id="GO:0016787">
    <property type="term" value="F:hydrolase activity"/>
    <property type="evidence" value="ECO:0007669"/>
    <property type="project" value="UniProtKB-KW"/>
</dbReference>
<dbReference type="InterPro" id="IPR050266">
    <property type="entry name" value="AB_hydrolase_sf"/>
</dbReference>
<evidence type="ECO:0000256" key="1">
    <source>
        <dbReference type="SAM" id="MobiDB-lite"/>
    </source>
</evidence>
<comment type="caution">
    <text evidence="3">The sequence shown here is derived from an EMBL/GenBank/DDBJ whole genome shotgun (WGS) entry which is preliminary data.</text>
</comment>
<dbReference type="PANTHER" id="PTHR43798:SF33">
    <property type="entry name" value="HYDROLASE, PUTATIVE (AFU_ORTHOLOGUE AFUA_2G14860)-RELATED"/>
    <property type="match status" value="1"/>
</dbReference>
<keyword evidence="4" id="KW-1185">Reference proteome</keyword>
<dbReference type="EMBL" id="MCGQ01000001">
    <property type="protein sequence ID" value="OXZ00578.1"/>
    <property type="molecule type" value="Genomic_DNA"/>
</dbReference>
<evidence type="ECO:0000259" key="2">
    <source>
        <dbReference type="Pfam" id="PF00561"/>
    </source>
</evidence>
<dbReference type="GO" id="GO:0016020">
    <property type="term" value="C:membrane"/>
    <property type="evidence" value="ECO:0007669"/>
    <property type="project" value="TreeGrafter"/>
</dbReference>
<dbReference type="PRINTS" id="PR00412">
    <property type="entry name" value="EPOXHYDRLASE"/>
</dbReference>
<accession>A0A233SY55</accession>
<gene>
    <name evidence="3" type="ORF">BEK98_00490</name>
</gene>
<reference evidence="3 4" key="1">
    <citation type="submission" date="2016-07" db="EMBL/GenBank/DDBJ databases">
        <title>Draft genome of Streptomyces diastatochromogenes.</title>
        <authorList>
            <person name="Podduturi R."/>
            <person name="Lukassen M.B."/>
            <person name="Clausen N."/>
            <person name="Nielsen J.L."/>
            <person name="Jorgensen N.O."/>
        </authorList>
    </citation>
    <scope>NUCLEOTIDE SEQUENCE [LARGE SCALE GENOMIC DNA]</scope>
    <source>
        <strain evidence="3 4">DSM 40608</strain>
    </source>
</reference>
<dbReference type="OrthoDB" id="3507586at2"/>
<feature type="region of interest" description="Disordered" evidence="1">
    <location>
        <begin position="1"/>
        <end position="26"/>
    </location>
</feature>
<dbReference type="SUPFAM" id="SSF53474">
    <property type="entry name" value="alpha/beta-Hydrolases"/>
    <property type="match status" value="1"/>
</dbReference>
<evidence type="ECO:0000313" key="4">
    <source>
        <dbReference type="Proteomes" id="UP000215483"/>
    </source>
</evidence>
<proteinExistence type="predicted"/>
<protein>
    <submittedName>
        <fullName evidence="3">Alpha/beta hydrolase</fullName>
    </submittedName>
</protein>
<feature type="domain" description="AB hydrolase-1" evidence="2">
    <location>
        <begin position="61"/>
        <end position="205"/>
    </location>
</feature>